<dbReference type="Gene3D" id="1.10.10.2910">
    <property type="match status" value="1"/>
</dbReference>
<evidence type="ECO:0000259" key="1">
    <source>
        <dbReference type="Pfam" id="PF06114"/>
    </source>
</evidence>
<dbReference type="InterPro" id="IPR010982">
    <property type="entry name" value="Lambda_DNA-bd_dom_sf"/>
</dbReference>
<dbReference type="GO" id="GO:0003677">
    <property type="term" value="F:DNA binding"/>
    <property type="evidence" value="ECO:0007669"/>
    <property type="project" value="InterPro"/>
</dbReference>
<evidence type="ECO:0000313" key="2">
    <source>
        <dbReference type="EMBL" id="POZ56195.1"/>
    </source>
</evidence>
<comment type="caution">
    <text evidence="2">The sequence shown here is derived from an EMBL/GenBank/DDBJ whole genome shotgun (WGS) entry which is preliminary data.</text>
</comment>
<organism evidence="2 3">
    <name type="scientific">Lysinibacillus sphaericus</name>
    <name type="common">Bacillus sphaericus</name>
    <dbReference type="NCBI Taxonomy" id="1421"/>
    <lineage>
        <taxon>Bacteria</taxon>
        <taxon>Bacillati</taxon>
        <taxon>Bacillota</taxon>
        <taxon>Bacilli</taxon>
        <taxon>Bacillales</taxon>
        <taxon>Bacillaceae</taxon>
        <taxon>Lysinibacillus</taxon>
    </lineage>
</organism>
<gene>
    <name evidence="2" type="ORF">LYSIN_00978</name>
</gene>
<dbReference type="AlphaFoldDB" id="A0A2S5CZF7"/>
<dbReference type="Pfam" id="PF06114">
    <property type="entry name" value="Peptidase_M78"/>
    <property type="match status" value="1"/>
</dbReference>
<reference evidence="2 3" key="1">
    <citation type="submission" date="2017-11" db="EMBL/GenBank/DDBJ databases">
        <title>Genome sequence of Lysinibacillus sphaericus, a lignin-degrading bacteria isolated from municipal solid waste soil.</title>
        <authorList>
            <person name="Persinoti G.F."/>
            <person name="Paixao D.A."/>
            <person name="Bugg T.D."/>
            <person name="Squina F.M."/>
        </authorList>
    </citation>
    <scope>NUCLEOTIDE SEQUENCE [LARGE SCALE GENOMIC DNA]</scope>
    <source>
        <strain evidence="2 3">A1</strain>
    </source>
</reference>
<proteinExistence type="predicted"/>
<dbReference type="PANTHER" id="PTHR43236:SF2">
    <property type="entry name" value="BLL0069 PROTEIN"/>
    <property type="match status" value="1"/>
</dbReference>
<dbReference type="InterPro" id="IPR010359">
    <property type="entry name" value="IrrE_HExxH"/>
</dbReference>
<dbReference type="RefSeq" id="WP_103976426.1">
    <property type="nucleotide sequence ID" value="NZ_PGLV01000001.1"/>
</dbReference>
<dbReference type="Proteomes" id="UP000237319">
    <property type="component" value="Unassembled WGS sequence"/>
</dbReference>
<evidence type="ECO:0000313" key="3">
    <source>
        <dbReference type="Proteomes" id="UP000237319"/>
    </source>
</evidence>
<dbReference type="Gene3D" id="1.10.260.40">
    <property type="entry name" value="lambda repressor-like DNA-binding domains"/>
    <property type="match status" value="1"/>
</dbReference>
<keyword evidence="3" id="KW-1185">Reference proteome</keyword>
<accession>A0A2S5CZF7</accession>
<protein>
    <recommendedName>
        <fullName evidence="1">IrrE N-terminal-like domain-containing protein</fullName>
    </recommendedName>
</protein>
<dbReference type="InterPro" id="IPR052345">
    <property type="entry name" value="Rad_response_metalloprotease"/>
</dbReference>
<feature type="domain" description="IrrE N-terminal-like" evidence="1">
    <location>
        <begin position="216"/>
        <end position="339"/>
    </location>
</feature>
<dbReference type="SUPFAM" id="SSF47413">
    <property type="entry name" value="lambda repressor-like DNA-binding domains"/>
    <property type="match status" value="1"/>
</dbReference>
<name>A0A2S5CZF7_LYSSH</name>
<dbReference type="PANTHER" id="PTHR43236">
    <property type="entry name" value="ANTITOXIN HIGA1"/>
    <property type="match status" value="1"/>
</dbReference>
<dbReference type="EMBL" id="PGLV01000001">
    <property type="protein sequence ID" value="POZ56195.1"/>
    <property type="molecule type" value="Genomic_DNA"/>
</dbReference>
<sequence length="356" mass="41754">MTNEFIVHIGSVIREYLEASEVNEKKCAEILNIDEQDFKNLLDGKSVLTEDIAENLTHIFPEIPSSYWINYEKKYREFVQNQYLNSNQYTLDQLNIFARRFKFNEIFSGLGWDLNKQANEMLKLLGLHKFEQFDEIYTNLNVDFMEDGGEKEAIAIWLNLAREEIELQNKDLSKINYSKDALLESLDKFKILALNNDYKKSLKSARKLLNRLGIYLVFYNAIENSKVRGAVTTYIDKPAIFISGRFKTHDHTWFALMHEIGHLILHYVPGEQIITMENDIIDFDDVDKKENEANVFARDFFIKESAYKKYVSKMNFDEHSISEFADSQRVLPGIVVARLQHDGYVSFDKLNYLKDR</sequence>